<evidence type="ECO:0000256" key="2">
    <source>
        <dbReference type="ARBA" id="ARBA00005679"/>
    </source>
</evidence>
<dbReference type="WBParaSite" id="ACRNAN_Path_681.g2540.t1">
    <property type="protein sequence ID" value="ACRNAN_Path_681.g2540.t1"/>
    <property type="gene ID" value="ACRNAN_Path_681.g2540"/>
</dbReference>
<evidence type="ECO:0000256" key="1">
    <source>
        <dbReference type="ARBA" id="ARBA00004613"/>
    </source>
</evidence>
<evidence type="ECO:0000313" key="7">
    <source>
        <dbReference type="Proteomes" id="UP000887540"/>
    </source>
</evidence>
<feature type="signal peptide" evidence="6">
    <location>
        <begin position="1"/>
        <end position="17"/>
    </location>
</feature>
<organism evidence="7 8">
    <name type="scientific">Acrobeloides nanus</name>
    <dbReference type="NCBI Taxonomy" id="290746"/>
    <lineage>
        <taxon>Eukaryota</taxon>
        <taxon>Metazoa</taxon>
        <taxon>Ecdysozoa</taxon>
        <taxon>Nematoda</taxon>
        <taxon>Chromadorea</taxon>
        <taxon>Rhabditida</taxon>
        <taxon>Tylenchina</taxon>
        <taxon>Cephalobomorpha</taxon>
        <taxon>Cephaloboidea</taxon>
        <taxon>Cephalobidae</taxon>
        <taxon>Acrobeloides</taxon>
    </lineage>
</organism>
<sequence length="475" mass="55396">MWLCLLNFLSINEIVSSLTTPKAPCMLPPDLWCDHPVAAIACTGSLRYCDQYRNNRKGKKFELTLAFESACPDSQQCVVYRLYPKLLTQPQIANIVEFTPVPWGLAKRETDQKVKCHHGEKECIGNRLLTCLFEHYQQNLYMRNRLFYCFMNNMMYKRPPRSSMETCIHQFQIPDQEANEIFSCANSTRATELQKKDELKTKQFFHGKFVPFISLQNYGHIHMQAYQMMLKEKILMWNNTIHTGPSSNVAPSKCQIPPDFWCSDKESANECYNQGICDLYMNAIYGKPLLFRIIYDSALEESREYIARYIQSWFIRKTDNKVKIVLEPTPQPRAADPYHEYAIQECANHYVTDTNSKNAIFLCILEAKQRVPTGNIIDAWVQRCHSHEPRLKDVVLNCANSQEWRQFAGQRSLTHAQLKPEKKTSDPWLVINGWSLRSAQAYKPLLHRMACIWYRGPNHDRDSCARCEYEPTHCL</sequence>
<keyword evidence="7" id="KW-1185">Reference proteome</keyword>
<keyword evidence="4 6" id="KW-0732">Signal</keyword>
<name>A0A914CBC3_9BILA</name>
<dbReference type="GO" id="GO:0005576">
    <property type="term" value="C:extracellular region"/>
    <property type="evidence" value="ECO:0007669"/>
    <property type="project" value="UniProtKB-SubCell"/>
</dbReference>
<proteinExistence type="inferred from homology"/>
<evidence type="ECO:0000256" key="5">
    <source>
        <dbReference type="ARBA" id="ARBA00023180"/>
    </source>
</evidence>
<accession>A0A914CBC3</accession>
<dbReference type="Pfam" id="PF03227">
    <property type="entry name" value="GILT"/>
    <property type="match status" value="1"/>
</dbReference>
<dbReference type="PANTHER" id="PTHR13234">
    <property type="entry name" value="GAMMA-INTERFERON INDUCIBLE LYSOSOMAL THIOL REDUCTASE GILT"/>
    <property type="match status" value="1"/>
</dbReference>
<reference evidence="8" key="1">
    <citation type="submission" date="2022-11" db="UniProtKB">
        <authorList>
            <consortium name="WormBaseParasite"/>
        </authorList>
    </citation>
    <scope>IDENTIFICATION</scope>
</reference>
<feature type="chain" id="PRO_5037251625" evidence="6">
    <location>
        <begin position="18"/>
        <end position="475"/>
    </location>
</feature>
<comment type="subcellular location">
    <subcellularLocation>
        <location evidence="1">Secreted</location>
    </subcellularLocation>
</comment>
<dbReference type="Proteomes" id="UP000887540">
    <property type="component" value="Unplaced"/>
</dbReference>
<keyword evidence="5" id="KW-0325">Glycoprotein</keyword>
<dbReference type="GO" id="GO:0016671">
    <property type="term" value="F:oxidoreductase activity, acting on a sulfur group of donors, disulfide as acceptor"/>
    <property type="evidence" value="ECO:0007669"/>
    <property type="project" value="InterPro"/>
</dbReference>
<evidence type="ECO:0000256" key="3">
    <source>
        <dbReference type="ARBA" id="ARBA00022525"/>
    </source>
</evidence>
<evidence type="ECO:0000256" key="6">
    <source>
        <dbReference type="SAM" id="SignalP"/>
    </source>
</evidence>
<dbReference type="AlphaFoldDB" id="A0A914CBC3"/>
<dbReference type="PANTHER" id="PTHR13234:SF8">
    <property type="entry name" value="GAMMA-INTERFERON-INDUCIBLE LYSOSOMAL THIOL REDUCTASE"/>
    <property type="match status" value="1"/>
</dbReference>
<protein>
    <submittedName>
        <fullName evidence="8">Uncharacterized protein</fullName>
    </submittedName>
</protein>
<evidence type="ECO:0000313" key="8">
    <source>
        <dbReference type="WBParaSite" id="ACRNAN_Path_681.g2540.t1"/>
    </source>
</evidence>
<dbReference type="InterPro" id="IPR004911">
    <property type="entry name" value="Interferon-induced_GILT"/>
</dbReference>
<keyword evidence="3" id="KW-0964">Secreted</keyword>
<evidence type="ECO:0000256" key="4">
    <source>
        <dbReference type="ARBA" id="ARBA00022729"/>
    </source>
</evidence>
<comment type="similarity">
    <text evidence="2">Belongs to the GILT family.</text>
</comment>